<reference evidence="2" key="1">
    <citation type="submission" date="2020-07" db="EMBL/GenBank/DDBJ databases">
        <title>Genome sequence and genetic diversity analysis of an under-domesticated orphan crop, white fonio (Digitaria exilis).</title>
        <authorList>
            <person name="Bennetzen J.L."/>
            <person name="Chen S."/>
            <person name="Ma X."/>
            <person name="Wang X."/>
            <person name="Yssel A.E.J."/>
            <person name="Chaluvadi S.R."/>
            <person name="Johnson M."/>
            <person name="Gangashetty P."/>
            <person name="Hamidou F."/>
            <person name="Sanogo M.D."/>
            <person name="Zwaenepoel A."/>
            <person name="Wallace J."/>
            <person name="Van De Peer Y."/>
            <person name="Van Deynze A."/>
        </authorList>
    </citation>
    <scope>NUCLEOTIDE SEQUENCE</scope>
    <source>
        <tissue evidence="2">Leaves</tissue>
    </source>
</reference>
<dbReference type="CDD" id="cd22157">
    <property type="entry name" value="F-box_AtFBW1-like"/>
    <property type="match status" value="1"/>
</dbReference>
<dbReference type="AlphaFoldDB" id="A0A835APP9"/>
<dbReference type="InterPro" id="IPR056592">
    <property type="entry name" value="Beta-prop_At3g26010-like"/>
</dbReference>
<dbReference type="SMART" id="SM00256">
    <property type="entry name" value="FBOX"/>
    <property type="match status" value="1"/>
</dbReference>
<protein>
    <recommendedName>
        <fullName evidence="1">F-box domain-containing protein</fullName>
    </recommendedName>
</protein>
<dbReference type="InterPro" id="IPR036047">
    <property type="entry name" value="F-box-like_dom_sf"/>
</dbReference>
<dbReference type="PROSITE" id="PS50181">
    <property type="entry name" value="FBOX"/>
    <property type="match status" value="1"/>
</dbReference>
<evidence type="ECO:0000313" key="2">
    <source>
        <dbReference type="EMBL" id="KAF8664500.1"/>
    </source>
</evidence>
<dbReference type="Proteomes" id="UP000636709">
    <property type="component" value="Unassembled WGS sequence"/>
</dbReference>
<dbReference type="OrthoDB" id="671616at2759"/>
<dbReference type="Pfam" id="PF24750">
    <property type="entry name" value="b-prop_At3g26010-like"/>
    <property type="match status" value="1"/>
</dbReference>
<comment type="caution">
    <text evidence="2">The sequence shown here is derived from an EMBL/GenBank/DDBJ whole genome shotgun (WGS) entry which is preliminary data.</text>
</comment>
<evidence type="ECO:0000313" key="3">
    <source>
        <dbReference type="Proteomes" id="UP000636709"/>
    </source>
</evidence>
<dbReference type="InterPro" id="IPR055290">
    <property type="entry name" value="At3g26010-like"/>
</dbReference>
<keyword evidence="3" id="KW-1185">Reference proteome</keyword>
<sequence>MEQQATTTAAAPYLPDELIAEILSRLPARSLCRSKCVSRRWRHLITDPSPCFYFWTHYDGVQHRWDFVATNGDGGPPRQVDSSLSFLPSSSWEKVEVLDSCNGLLLLRCCCSPATGDGPPQPAFYVVCNPATKEWVALPQPSLEPGFDDFYTKTCRAALGFDPSVSSHFHVFQLEEEERCYDHYVSAVEIYSSETGAWVRKEKRWYRLTGHMTFLNGFLHLTTWENVLATRRRQGPDMEDHPGAVQWGVWEWFRQPLSRPLGVHGCPNQTDGCAGDLCS</sequence>
<feature type="domain" description="F-box" evidence="1">
    <location>
        <begin position="8"/>
        <end position="58"/>
    </location>
</feature>
<dbReference type="PANTHER" id="PTHR35546">
    <property type="entry name" value="F-BOX PROTEIN INTERACTION DOMAIN PROTEIN-RELATED"/>
    <property type="match status" value="1"/>
</dbReference>
<accession>A0A835APP9</accession>
<dbReference type="PANTHER" id="PTHR35546:SF80">
    <property type="entry name" value="F-BOX DOMAIN CONTAINING PROTEIN EXPRESSED"/>
    <property type="match status" value="1"/>
</dbReference>
<dbReference type="SUPFAM" id="SSF81383">
    <property type="entry name" value="F-box domain"/>
    <property type="match status" value="1"/>
</dbReference>
<gene>
    <name evidence="2" type="ORF">HU200_054677</name>
</gene>
<dbReference type="Gene3D" id="1.20.1280.50">
    <property type="match status" value="1"/>
</dbReference>
<organism evidence="2 3">
    <name type="scientific">Digitaria exilis</name>
    <dbReference type="NCBI Taxonomy" id="1010633"/>
    <lineage>
        <taxon>Eukaryota</taxon>
        <taxon>Viridiplantae</taxon>
        <taxon>Streptophyta</taxon>
        <taxon>Embryophyta</taxon>
        <taxon>Tracheophyta</taxon>
        <taxon>Spermatophyta</taxon>
        <taxon>Magnoliopsida</taxon>
        <taxon>Liliopsida</taxon>
        <taxon>Poales</taxon>
        <taxon>Poaceae</taxon>
        <taxon>PACMAD clade</taxon>
        <taxon>Panicoideae</taxon>
        <taxon>Panicodae</taxon>
        <taxon>Paniceae</taxon>
        <taxon>Anthephorinae</taxon>
        <taxon>Digitaria</taxon>
    </lineage>
</organism>
<proteinExistence type="predicted"/>
<evidence type="ECO:0000259" key="1">
    <source>
        <dbReference type="PROSITE" id="PS50181"/>
    </source>
</evidence>
<dbReference type="EMBL" id="JACEFO010002349">
    <property type="protein sequence ID" value="KAF8664500.1"/>
    <property type="molecule type" value="Genomic_DNA"/>
</dbReference>
<dbReference type="InterPro" id="IPR001810">
    <property type="entry name" value="F-box_dom"/>
</dbReference>
<name>A0A835APP9_9POAL</name>
<dbReference type="Pfam" id="PF00646">
    <property type="entry name" value="F-box"/>
    <property type="match status" value="1"/>
</dbReference>